<evidence type="ECO:0000313" key="1">
    <source>
        <dbReference type="EMBL" id="EHJ05392.1"/>
    </source>
</evidence>
<dbReference type="EMBL" id="AGTR01000024">
    <property type="protein sequence ID" value="EHJ05392.1"/>
    <property type="molecule type" value="Genomic_DNA"/>
</dbReference>
<sequence>MNPDLLALALMNDPNCTLQTVYDERTDTSDPDETRASFEMVADDGELIGYIKTWHDDDYAGFVHFDAECNVVDWKTFAKGSAPKRYKVTRLS</sequence>
<dbReference type="RefSeq" id="WP_008171489.1">
    <property type="nucleotide sequence ID" value="NZ_AGTR01000024.1"/>
</dbReference>
<gene>
    <name evidence="1" type="ORF">KYE_06301</name>
</gene>
<accession>G6YQY7</accession>
<keyword evidence="2" id="KW-1185">Reference proteome</keyword>
<dbReference type="AlphaFoldDB" id="G6YQY7"/>
<dbReference type="PATRIC" id="fig|1094979.3.peg.1215"/>
<dbReference type="Proteomes" id="UP000003208">
    <property type="component" value="Unassembled WGS sequence"/>
</dbReference>
<reference evidence="1 2" key="1">
    <citation type="journal article" date="2012" name="J. Bacteriol.">
        <title>Genome sequence of deep-sea manganese-oxidizing bacterium Marinobacter manganoxydans MnI7-9.</title>
        <authorList>
            <person name="Wang H."/>
            <person name="Li H."/>
            <person name="Shao Z."/>
            <person name="Liao S."/>
            <person name="Johnstone L."/>
            <person name="Rensing C."/>
            <person name="Wang G."/>
        </authorList>
    </citation>
    <scope>NUCLEOTIDE SEQUENCE [LARGE SCALE GENOMIC DNA]</scope>
    <source>
        <strain evidence="1 2">MnI7-9</strain>
    </source>
</reference>
<organism evidence="1 2">
    <name type="scientific">Marinobacter manganoxydans MnI7-9</name>
    <dbReference type="NCBI Taxonomy" id="1094979"/>
    <lineage>
        <taxon>Bacteria</taxon>
        <taxon>Pseudomonadati</taxon>
        <taxon>Pseudomonadota</taxon>
        <taxon>Gammaproteobacteria</taxon>
        <taxon>Pseudomonadales</taxon>
        <taxon>Marinobacteraceae</taxon>
        <taxon>Marinobacter</taxon>
    </lineage>
</organism>
<evidence type="ECO:0000313" key="2">
    <source>
        <dbReference type="Proteomes" id="UP000003208"/>
    </source>
</evidence>
<proteinExistence type="predicted"/>
<name>G6YQY7_9GAMM</name>
<protein>
    <submittedName>
        <fullName evidence="1">Uncharacterized protein</fullName>
    </submittedName>
</protein>